<organism evidence="1 2">
    <name type="scientific">Serratia phage vB_SmaM_ 2050HW</name>
    <dbReference type="NCBI Taxonomy" id="2024252"/>
    <lineage>
        <taxon>Viruses</taxon>
        <taxon>Duplodnaviria</taxon>
        <taxon>Heunggongvirae</taxon>
        <taxon>Uroviricota</taxon>
        <taxon>Caudoviricetes</taxon>
        <taxon>Chimalliviridae</taxon>
        <taxon>Moabitevirus</taxon>
        <taxon>Moabitevirus mv2050HW</taxon>
    </lineage>
</organism>
<dbReference type="EMBL" id="MF285618">
    <property type="protein sequence ID" value="ATA65450.1"/>
    <property type="molecule type" value="Genomic_DNA"/>
</dbReference>
<gene>
    <name evidence="1" type="ORF">2050HW_00115</name>
</gene>
<dbReference type="Proteomes" id="UP000223363">
    <property type="component" value="Segment"/>
</dbReference>
<reference evidence="2" key="1">
    <citation type="submission" date="2017-06" db="EMBL/GenBank/DDBJ databases">
        <authorList>
            <person name="Zhao X."/>
        </authorList>
    </citation>
    <scope>NUCLEOTIDE SEQUENCE [LARGE SCALE GENOMIC DNA]</scope>
</reference>
<keyword evidence="2" id="KW-1185">Reference proteome</keyword>
<evidence type="ECO:0000313" key="1">
    <source>
        <dbReference type="EMBL" id="ATA65450.1"/>
    </source>
</evidence>
<proteinExistence type="predicted"/>
<accession>A0A289ZVR2</accession>
<sequence>MANSSLGNRISELPRSTRSINDADLTPISQIKTNNPETVAATVGDIRATLDFDNAYNSIPEGLAGTFPEERFYVYTDNSKRFVNGYINKNGVSEVILDKSGQPRRWATPLYMLAIGEQSITVASVDQMRIMAPQVDGQVVRMRNFRQGNVQYKNGGDWVYDANDKTTKDDGVMCVVTNTGERFKRDISSGSIETDWFFDPVMDIADYSLTLNKAAEWVEVKGTEWWQTWLPSTPAYITMVGPGGVRTCKKPVWLRMWAVSWDFRGTLLDFTGGAVGQTNVSVVYGHRNSTLSNLRMLSSVALKQKGINVSTTSGNIHGLSAAFLNFNNISINRHDIAWDLGDNCYLNNWFQCTTQGCRLPINAPKSANAGETLVWTKCIFGDGIGPYLNTGMSMTFHGCSFDYSGYKTEADQLANAEKEGLFNIDNCTVLMYGCGNEYGNLNSRWSGPVWRGTGIIKLYECQWILTTSSTVEPNETTPHLVHNYYFEDTSADLSSKVYLEGFYVPNPDLNRFSGSWTNGCFIKVTESYPGRYKDMWRNYTLGKGANMLISPNPNNVGYLTINRPRCSGGTVVSPTETSLFKVTTNGNKLVITSSDTTKAPKTFSFYTKGKAGNWYGSQLTVNGNRDMTDVRIATNCFGVVGYVAQDNSITSLGEQRQTWNAGLQGIKTTPQTTPGMRMTQLGTSEYLPLCPPGTEWVRVSIEMTNFGIAAGEAPAVLEITDFYACEVGVCRDTNHRVW</sequence>
<name>A0A289ZVR2_9CAUD</name>
<evidence type="ECO:0000313" key="2">
    <source>
        <dbReference type="Proteomes" id="UP000223363"/>
    </source>
</evidence>
<protein>
    <submittedName>
        <fullName evidence="1">Uncharacterized protein</fullName>
    </submittedName>
</protein>